<dbReference type="KEGG" id="cgi:CGB_I0190W"/>
<proteinExistence type="predicted"/>
<evidence type="ECO:0000313" key="2">
    <source>
        <dbReference type="Proteomes" id="UP000007805"/>
    </source>
</evidence>
<dbReference type="VEuPathDB" id="FungiDB:CGB_I0190W"/>
<reference key="2">
    <citation type="journal article" date="2011" name="MBio">
        <title>Genome variation in Cryptococcus gattii, an emerging pathogen of immunocompetent hosts.</title>
        <authorList>
            <person name="D'Souza C.A."/>
            <person name="Kronstad J.W."/>
            <person name="Taylor G."/>
            <person name="Warren R."/>
            <person name="Yuen M."/>
            <person name="Hu G."/>
            <person name="Jung W.H."/>
            <person name="Sham A."/>
            <person name="Kidd S.E."/>
            <person name="Tangen K."/>
            <person name="Lee N."/>
            <person name="Zeilmaker T."/>
            <person name="Sawkins J."/>
            <person name="McVicker G."/>
            <person name="Shah S."/>
            <person name="Gnerre S."/>
            <person name="Griggs A."/>
            <person name="Zeng Q."/>
            <person name="Bartlett K."/>
            <person name="Li W."/>
            <person name="Wang X."/>
            <person name="Heitman J."/>
            <person name="Stajich J.E."/>
            <person name="Fraser J.A."/>
            <person name="Meyer W."/>
            <person name="Carter D."/>
            <person name="Schein J."/>
            <person name="Krzywinski M."/>
            <person name="Kwong-Chung K.J."/>
            <person name="Varma A."/>
            <person name="Wang J."/>
            <person name="Brunham R."/>
            <person name="Fyfe M."/>
            <person name="Ouellette B.F.F."/>
            <person name="Siddiqui A."/>
            <person name="Marra M."/>
            <person name="Jones S."/>
            <person name="Holt R."/>
            <person name="Birren B.W."/>
            <person name="Galagan J.E."/>
            <person name="Cuomo C.A."/>
        </authorList>
    </citation>
    <scope>NUCLEOTIDE SEQUENCE</scope>
    <source>
        <strain>WM276</strain>
    </source>
</reference>
<organism evidence="1 2">
    <name type="scientific">Cryptococcus gattii serotype B (strain WM276 / ATCC MYA-4071)</name>
    <name type="common">Filobasidiella gattii</name>
    <name type="synonym">Cryptococcus bacillisporus</name>
    <dbReference type="NCBI Taxonomy" id="367775"/>
    <lineage>
        <taxon>Eukaryota</taxon>
        <taxon>Fungi</taxon>
        <taxon>Dikarya</taxon>
        <taxon>Basidiomycota</taxon>
        <taxon>Agaricomycotina</taxon>
        <taxon>Tremellomycetes</taxon>
        <taxon>Tremellales</taxon>
        <taxon>Cryptococcaceae</taxon>
        <taxon>Cryptococcus</taxon>
        <taxon>Cryptococcus gattii species complex</taxon>
    </lineage>
</organism>
<dbReference type="RefSeq" id="XP_003195988.1">
    <property type="nucleotide sequence ID" value="XM_003195940.1"/>
</dbReference>
<accession>E6RBN2</accession>
<protein>
    <submittedName>
        <fullName evidence="1">Uncharacterized protein</fullName>
    </submittedName>
</protein>
<dbReference type="AlphaFoldDB" id="E6RBN2"/>
<sequence>MNGNTHEHEHKRHDNDRKIFHHAHLPERAWPAPQNFTMTIKVKLADIAPGSQLHLPPRSTTSTTTWNRLSPTLHYPTPVVSSLPSPVNTPISQPKVLSLFSLQNSLSCPCSHSYSCSFSSQLMTEGREKGKED</sequence>
<name>E6RBN2_CRYGW</name>
<reference evidence="1 2" key="1">
    <citation type="journal article" date="2011" name="MBio">
        <title>Genome variation in Cryptococcus gattii, an emerging pathogen of immunocompetent hosts.</title>
        <authorList>
            <person name="D'Souza C.A."/>
            <person name="Kronstad J.W."/>
            <person name="Taylor G."/>
            <person name="Warren R."/>
            <person name="Yuen M."/>
            <person name="Hu G."/>
            <person name="Jung W.H."/>
            <person name="Sham A."/>
            <person name="Kidd S.E."/>
            <person name="Tangen K."/>
            <person name="Lee N."/>
            <person name="Zeilmaker T."/>
            <person name="Sawkins J."/>
            <person name="McVicker G."/>
            <person name="Shah S."/>
            <person name="Gnerre S."/>
            <person name="Griggs A."/>
            <person name="Zeng Q."/>
            <person name="Bartlett K."/>
            <person name="Li W."/>
            <person name="Wang X."/>
            <person name="Heitman J."/>
            <person name="Stajich J.E."/>
            <person name="Fraser J.A."/>
            <person name="Meyer W."/>
            <person name="Carter D."/>
            <person name="Schein J."/>
            <person name="Krzywinski M."/>
            <person name="Kwon-Chung K.J."/>
            <person name="Varma A."/>
            <person name="Wang J."/>
            <person name="Brunham R."/>
            <person name="Fyfe M."/>
            <person name="Ouellette B.F."/>
            <person name="Siddiqui A."/>
            <person name="Marra M."/>
            <person name="Jones S."/>
            <person name="Holt R."/>
            <person name="Birren B.W."/>
            <person name="Galagan J.E."/>
            <person name="Cuomo C.A."/>
        </authorList>
    </citation>
    <scope>NUCLEOTIDE SEQUENCE [LARGE SCALE GENOMIC DNA]</scope>
    <source>
        <strain evidence="2">WM276 / ATCC MYA-4071</strain>
    </source>
</reference>
<dbReference type="GeneID" id="10185970"/>
<keyword evidence="2" id="KW-1185">Reference proteome</keyword>
<gene>
    <name evidence="1" type="ordered locus">CGB_I0190W</name>
</gene>
<dbReference type="EMBL" id="CP000294">
    <property type="protein sequence ID" value="ADV24201.1"/>
    <property type="molecule type" value="Genomic_DNA"/>
</dbReference>
<dbReference type="Proteomes" id="UP000007805">
    <property type="component" value="Chromosome I"/>
</dbReference>
<dbReference type="HOGENOM" id="CLU_157383_0_0_1"/>
<evidence type="ECO:0000313" key="1">
    <source>
        <dbReference type="EMBL" id="ADV24201.1"/>
    </source>
</evidence>